<name>A0A2X3APN5_9ACTO</name>
<evidence type="ECO:0000256" key="5">
    <source>
        <dbReference type="ARBA" id="ARBA00023157"/>
    </source>
</evidence>
<sequence length="363" mass="39514">MFAKLRYQACIPVILIGLSLWEVPSSTAEELTSPCVNDAGIALEWQAEVNKVDNFSRLNYSDNYSWSRIGGCKAEIHFKNDVPDKVLKMANLIPNLRVSGGVGFSEDEIMGEQEEIFYNLREELGSSVSAYTDVPNAVIHIEVPVSSINKVSNLLKDKKLSANVKSPFKIQYDYTDSTESGYDALYGGGYLTSCTTAFSVSSNGYPNGLLTAGHCANEPQSYGGVSLKLRGKHQGQYGDVSWFSTSAWTAPQFYTLPSHLVNVTQTAYPTVGQNLCLNGRGSGTRFCDETVWDIRTCSSNGICNLTAMSGRKARGGDSGGPWFSSSIAYGVHSGHIKFGSVERDVFTPIQIAESVLGVRVKKK</sequence>
<keyword evidence="5" id="KW-1015">Disulfide bond</keyword>
<dbReference type="GO" id="GO:0006508">
    <property type="term" value="P:proteolysis"/>
    <property type="evidence" value="ECO:0007669"/>
    <property type="project" value="UniProtKB-KW"/>
</dbReference>
<dbReference type="InterPro" id="IPR043504">
    <property type="entry name" value="Peptidase_S1_PA_chymotrypsin"/>
</dbReference>
<reference evidence="7 8" key="1">
    <citation type="submission" date="2018-06" db="EMBL/GenBank/DDBJ databases">
        <authorList>
            <consortium name="Pathogen Informatics"/>
            <person name="Doyle S."/>
        </authorList>
    </citation>
    <scope>NUCLEOTIDE SEQUENCE [LARGE SCALE GENOMIC DNA]</scope>
    <source>
        <strain evidence="7 8">NCTC11820</strain>
    </source>
</reference>
<evidence type="ECO:0000259" key="6">
    <source>
        <dbReference type="Pfam" id="PF00089"/>
    </source>
</evidence>
<dbReference type="PRINTS" id="PR00861">
    <property type="entry name" value="ALYTICPTASE"/>
</dbReference>
<dbReference type="InterPro" id="IPR001254">
    <property type="entry name" value="Trypsin_dom"/>
</dbReference>
<keyword evidence="4" id="KW-0720">Serine protease</keyword>
<comment type="similarity">
    <text evidence="1">Belongs to the peptidase S1 family.</text>
</comment>
<dbReference type="Gene3D" id="2.40.10.10">
    <property type="entry name" value="Trypsin-like serine proteases"/>
    <property type="match status" value="2"/>
</dbReference>
<feature type="domain" description="Peptidase S1" evidence="6">
    <location>
        <begin position="207"/>
        <end position="351"/>
    </location>
</feature>
<dbReference type="PROSITE" id="PS00134">
    <property type="entry name" value="TRYPSIN_HIS"/>
    <property type="match status" value="1"/>
</dbReference>
<evidence type="ECO:0000313" key="7">
    <source>
        <dbReference type="EMBL" id="SQB64949.1"/>
    </source>
</evidence>
<dbReference type="AlphaFoldDB" id="A0A2X3APN5"/>
<organism evidence="7 8">
    <name type="scientific">Mobiluncus curtisii</name>
    <dbReference type="NCBI Taxonomy" id="2051"/>
    <lineage>
        <taxon>Bacteria</taxon>
        <taxon>Bacillati</taxon>
        <taxon>Actinomycetota</taxon>
        <taxon>Actinomycetes</taxon>
        <taxon>Actinomycetales</taxon>
        <taxon>Actinomycetaceae</taxon>
        <taxon>Mobiluncus</taxon>
    </lineage>
</organism>
<proteinExistence type="inferred from homology"/>
<evidence type="ECO:0000256" key="1">
    <source>
        <dbReference type="ARBA" id="ARBA00007664"/>
    </source>
</evidence>
<accession>A0A2X3APN5</accession>
<evidence type="ECO:0000256" key="2">
    <source>
        <dbReference type="ARBA" id="ARBA00022670"/>
    </source>
</evidence>
<dbReference type="EC" id="3.4.21.-" evidence="7"/>
<gene>
    <name evidence="7" type="ORF">NCTC11820_01264</name>
</gene>
<dbReference type="Proteomes" id="UP000250245">
    <property type="component" value="Unassembled WGS sequence"/>
</dbReference>
<dbReference type="RefSeq" id="WP_013189313.1">
    <property type="nucleotide sequence ID" value="NZ_CP068112.1"/>
</dbReference>
<dbReference type="InterPro" id="IPR001316">
    <property type="entry name" value="Pept_S1A_streptogrisin"/>
</dbReference>
<evidence type="ECO:0000256" key="4">
    <source>
        <dbReference type="ARBA" id="ARBA00022825"/>
    </source>
</evidence>
<evidence type="ECO:0000313" key="8">
    <source>
        <dbReference type="Proteomes" id="UP000250245"/>
    </source>
</evidence>
<dbReference type="InterPro" id="IPR009003">
    <property type="entry name" value="Peptidase_S1_PA"/>
</dbReference>
<dbReference type="InterPro" id="IPR018114">
    <property type="entry name" value="TRYPSIN_HIS"/>
</dbReference>
<keyword evidence="2 7" id="KW-0645">Protease</keyword>
<dbReference type="GO" id="GO:0004252">
    <property type="term" value="F:serine-type endopeptidase activity"/>
    <property type="evidence" value="ECO:0007669"/>
    <property type="project" value="InterPro"/>
</dbReference>
<dbReference type="Pfam" id="PF00089">
    <property type="entry name" value="Trypsin"/>
    <property type="match status" value="1"/>
</dbReference>
<dbReference type="CDD" id="cd21112">
    <property type="entry name" value="alphaLP-like"/>
    <property type="match status" value="1"/>
</dbReference>
<protein>
    <submittedName>
        <fullName evidence="7">Serine protease 1</fullName>
        <ecNumber evidence="7">3.4.21.-</ecNumber>
    </submittedName>
</protein>
<keyword evidence="3 7" id="KW-0378">Hydrolase</keyword>
<dbReference type="GeneID" id="55565445"/>
<dbReference type="SUPFAM" id="SSF50494">
    <property type="entry name" value="Trypsin-like serine proteases"/>
    <property type="match status" value="1"/>
</dbReference>
<evidence type="ECO:0000256" key="3">
    <source>
        <dbReference type="ARBA" id="ARBA00022801"/>
    </source>
</evidence>
<dbReference type="EMBL" id="UASJ01000001">
    <property type="protein sequence ID" value="SQB64949.1"/>
    <property type="molecule type" value="Genomic_DNA"/>
</dbReference>